<proteinExistence type="predicted"/>
<dbReference type="Pfam" id="PF00034">
    <property type="entry name" value="Cytochrom_C"/>
    <property type="match status" value="2"/>
</dbReference>
<organism evidence="8 9">
    <name type="scientific">Rhodopseudomonas palustris</name>
    <dbReference type="NCBI Taxonomy" id="1076"/>
    <lineage>
        <taxon>Bacteria</taxon>
        <taxon>Pseudomonadati</taxon>
        <taxon>Pseudomonadota</taxon>
        <taxon>Alphaproteobacteria</taxon>
        <taxon>Hyphomicrobiales</taxon>
        <taxon>Nitrobacteraceae</taxon>
        <taxon>Rhodopseudomonas</taxon>
    </lineage>
</organism>
<feature type="domain" description="Cytochrome c" evidence="7">
    <location>
        <begin position="237"/>
        <end position="325"/>
    </location>
</feature>
<name>A0A933RY38_RHOPL</name>
<evidence type="ECO:0000256" key="2">
    <source>
        <dbReference type="ARBA" id="ARBA00022617"/>
    </source>
</evidence>
<dbReference type="GO" id="GO:0020037">
    <property type="term" value="F:heme binding"/>
    <property type="evidence" value="ECO:0007669"/>
    <property type="project" value="InterPro"/>
</dbReference>
<dbReference type="GO" id="GO:0046872">
    <property type="term" value="F:metal ion binding"/>
    <property type="evidence" value="ECO:0007669"/>
    <property type="project" value="UniProtKB-KW"/>
</dbReference>
<dbReference type="PROSITE" id="PS51007">
    <property type="entry name" value="CYTC"/>
    <property type="match status" value="2"/>
</dbReference>
<dbReference type="GO" id="GO:0009055">
    <property type="term" value="F:electron transfer activity"/>
    <property type="evidence" value="ECO:0007669"/>
    <property type="project" value="InterPro"/>
</dbReference>
<evidence type="ECO:0000256" key="6">
    <source>
        <dbReference type="PROSITE-ProRule" id="PRU00433"/>
    </source>
</evidence>
<evidence type="ECO:0000256" key="5">
    <source>
        <dbReference type="ARBA" id="ARBA00023004"/>
    </source>
</evidence>
<dbReference type="InterPro" id="IPR009056">
    <property type="entry name" value="Cyt_c-like_dom"/>
</dbReference>
<gene>
    <name evidence="8" type="ORF">HZA66_08625</name>
</gene>
<dbReference type="Proteomes" id="UP000782519">
    <property type="component" value="Unassembled WGS sequence"/>
</dbReference>
<keyword evidence="5 6" id="KW-0408">Iron</keyword>
<sequence length="326" mass="34972">MDGVERVAAVLLGAIVAAGLIGQPAARAEEPPPVWAYPMAAKGTVPPPDDGTVRRVPDSTQGYTLTQIRDLFFALDWRPEAHPPMPSIVALGRKPNLRACGSCHRPEGVGGPENASLAGLPAAYLRRQIDDYRSGARSTAVPARAHVFRMIAALNELTAAEIDQAVGYYAALKLPARIKVVESDVVPTSTVPNWYYTPKHDGTTEPLGDRIVEMPDDEDGFVNRDTRVTFTAHVPRGSVARGERLVAGHDAERVPACAGCHGDDLRGTDEIPPIAGRSPSMIVRQLYEFKTGLRHGAMAEPMKANTSRMTVADMTAIAAYLATLPP</sequence>
<dbReference type="InterPro" id="IPR036909">
    <property type="entry name" value="Cyt_c-like_dom_sf"/>
</dbReference>
<evidence type="ECO:0000313" key="8">
    <source>
        <dbReference type="EMBL" id="MBI5129494.1"/>
    </source>
</evidence>
<protein>
    <submittedName>
        <fullName evidence="8">C-type cytochrome</fullName>
    </submittedName>
</protein>
<accession>A0A933RY38</accession>
<comment type="caution">
    <text evidence="8">The sequence shown here is derived from an EMBL/GenBank/DDBJ whole genome shotgun (WGS) entry which is preliminary data.</text>
</comment>
<evidence type="ECO:0000256" key="4">
    <source>
        <dbReference type="ARBA" id="ARBA00022982"/>
    </source>
</evidence>
<dbReference type="PANTHER" id="PTHR33751">
    <property type="entry name" value="CBB3-TYPE CYTOCHROME C OXIDASE SUBUNIT FIXP"/>
    <property type="match status" value="1"/>
</dbReference>
<evidence type="ECO:0000313" key="9">
    <source>
        <dbReference type="Proteomes" id="UP000782519"/>
    </source>
</evidence>
<dbReference type="SUPFAM" id="SSF46626">
    <property type="entry name" value="Cytochrome c"/>
    <property type="match status" value="2"/>
</dbReference>
<dbReference type="EMBL" id="JACRJB010000023">
    <property type="protein sequence ID" value="MBI5129494.1"/>
    <property type="molecule type" value="Genomic_DNA"/>
</dbReference>
<reference evidence="8" key="1">
    <citation type="submission" date="2020-07" db="EMBL/GenBank/DDBJ databases">
        <title>Huge and variable diversity of episymbiotic CPR bacteria and DPANN archaea in groundwater ecosystems.</title>
        <authorList>
            <person name="He C.Y."/>
            <person name="Keren R."/>
            <person name="Whittaker M."/>
            <person name="Farag I.F."/>
            <person name="Doudna J."/>
            <person name="Cate J.H.D."/>
            <person name="Banfield J.F."/>
        </authorList>
    </citation>
    <scope>NUCLEOTIDE SEQUENCE</scope>
    <source>
        <strain evidence="8">NC_groundwater_1818_Pr3_B-0.1um_66_35</strain>
    </source>
</reference>
<dbReference type="Gene3D" id="1.10.760.10">
    <property type="entry name" value="Cytochrome c-like domain"/>
    <property type="match status" value="2"/>
</dbReference>
<dbReference type="AlphaFoldDB" id="A0A933RY38"/>
<keyword evidence="1" id="KW-0813">Transport</keyword>
<keyword evidence="3 6" id="KW-0479">Metal-binding</keyword>
<keyword evidence="2 6" id="KW-0349">Heme</keyword>
<dbReference type="InterPro" id="IPR050597">
    <property type="entry name" value="Cytochrome_c_Oxidase_Subunit"/>
</dbReference>
<evidence type="ECO:0000256" key="3">
    <source>
        <dbReference type="ARBA" id="ARBA00022723"/>
    </source>
</evidence>
<dbReference type="PANTHER" id="PTHR33751:SF9">
    <property type="entry name" value="CYTOCHROME C4"/>
    <property type="match status" value="1"/>
</dbReference>
<evidence type="ECO:0000259" key="7">
    <source>
        <dbReference type="PROSITE" id="PS51007"/>
    </source>
</evidence>
<evidence type="ECO:0000256" key="1">
    <source>
        <dbReference type="ARBA" id="ARBA00022448"/>
    </source>
</evidence>
<feature type="domain" description="Cytochrome c" evidence="7">
    <location>
        <begin position="87"/>
        <end position="173"/>
    </location>
</feature>
<keyword evidence="4" id="KW-0249">Electron transport</keyword>